<dbReference type="PANTHER" id="PTHR24421">
    <property type="entry name" value="NITRATE/NITRITE SENSOR PROTEIN NARX-RELATED"/>
    <property type="match status" value="1"/>
</dbReference>
<keyword evidence="6 12" id="KW-0418">Kinase</keyword>
<gene>
    <name evidence="12" type="ORF">FHQ09_04420</name>
</gene>
<dbReference type="InterPro" id="IPR036890">
    <property type="entry name" value="HATPase_C_sf"/>
</dbReference>
<keyword evidence="3" id="KW-0597">Phosphoprotein</keyword>
<proteinExistence type="predicted"/>
<keyword evidence="8" id="KW-0902">Two-component regulatory system</keyword>
<dbReference type="Gene3D" id="3.30.565.10">
    <property type="entry name" value="Histidine kinase-like ATPase, C-terminal domain"/>
    <property type="match status" value="1"/>
</dbReference>
<keyword evidence="4" id="KW-0808">Transferase</keyword>
<accession>A0A5C4X4A6</accession>
<dbReference type="GO" id="GO:0016020">
    <property type="term" value="C:membrane"/>
    <property type="evidence" value="ECO:0007669"/>
    <property type="project" value="InterPro"/>
</dbReference>
<dbReference type="RefSeq" id="WP_139467619.1">
    <property type="nucleotide sequence ID" value="NZ_VDMQ01000002.1"/>
</dbReference>
<evidence type="ECO:0000256" key="5">
    <source>
        <dbReference type="ARBA" id="ARBA00022741"/>
    </source>
</evidence>
<keyword evidence="9" id="KW-0812">Transmembrane</keyword>
<keyword evidence="9" id="KW-1133">Transmembrane helix</keyword>
<evidence type="ECO:0000256" key="7">
    <source>
        <dbReference type="ARBA" id="ARBA00022840"/>
    </source>
</evidence>
<dbReference type="AlphaFoldDB" id="A0A5C4X4A6"/>
<dbReference type="InterPro" id="IPR011712">
    <property type="entry name" value="Sig_transdc_His_kin_sub3_dim/P"/>
</dbReference>
<dbReference type="SUPFAM" id="SSF55874">
    <property type="entry name" value="ATPase domain of HSP90 chaperone/DNA topoisomerase II/histidine kinase"/>
    <property type="match status" value="1"/>
</dbReference>
<feature type="transmembrane region" description="Helical" evidence="9">
    <location>
        <begin position="129"/>
        <end position="150"/>
    </location>
</feature>
<evidence type="ECO:0000259" key="11">
    <source>
        <dbReference type="Pfam" id="PF23539"/>
    </source>
</evidence>
<dbReference type="Pfam" id="PF23539">
    <property type="entry name" value="DUF7134"/>
    <property type="match status" value="1"/>
</dbReference>
<evidence type="ECO:0000313" key="13">
    <source>
        <dbReference type="Proteomes" id="UP000314223"/>
    </source>
</evidence>
<dbReference type="InterPro" id="IPR050482">
    <property type="entry name" value="Sensor_HK_TwoCompSys"/>
</dbReference>
<organism evidence="12 13">
    <name type="scientific">Brevibacterium sediminis</name>
    <dbReference type="NCBI Taxonomy" id="1857024"/>
    <lineage>
        <taxon>Bacteria</taxon>
        <taxon>Bacillati</taxon>
        <taxon>Actinomycetota</taxon>
        <taxon>Actinomycetes</taxon>
        <taxon>Micrococcales</taxon>
        <taxon>Brevibacteriaceae</taxon>
        <taxon>Brevibacterium</taxon>
    </lineage>
</organism>
<dbReference type="Proteomes" id="UP000314223">
    <property type="component" value="Unassembled WGS sequence"/>
</dbReference>
<evidence type="ECO:0000313" key="12">
    <source>
        <dbReference type="EMBL" id="TNM56823.1"/>
    </source>
</evidence>
<comment type="catalytic activity">
    <reaction evidence="1">
        <text>ATP + protein L-histidine = ADP + protein N-phospho-L-histidine.</text>
        <dbReference type="EC" id="2.7.13.3"/>
    </reaction>
</comment>
<evidence type="ECO:0000256" key="9">
    <source>
        <dbReference type="SAM" id="Phobius"/>
    </source>
</evidence>
<feature type="transmembrane region" description="Helical" evidence="9">
    <location>
        <begin position="13"/>
        <end position="30"/>
    </location>
</feature>
<dbReference type="EMBL" id="VDMQ01000002">
    <property type="protein sequence ID" value="TNM56823.1"/>
    <property type="molecule type" value="Genomic_DNA"/>
</dbReference>
<feature type="transmembrane region" description="Helical" evidence="9">
    <location>
        <begin position="104"/>
        <end position="123"/>
    </location>
</feature>
<evidence type="ECO:0000256" key="6">
    <source>
        <dbReference type="ARBA" id="ARBA00022777"/>
    </source>
</evidence>
<dbReference type="Gene3D" id="1.20.5.1930">
    <property type="match status" value="1"/>
</dbReference>
<feature type="transmembrane region" description="Helical" evidence="9">
    <location>
        <begin position="42"/>
        <end position="61"/>
    </location>
</feature>
<keyword evidence="5" id="KW-0547">Nucleotide-binding</keyword>
<comment type="caution">
    <text evidence="12">The sequence shown here is derived from an EMBL/GenBank/DDBJ whole genome shotgun (WGS) entry which is preliminary data.</text>
</comment>
<name>A0A5C4X4A6_9MICO</name>
<keyword evidence="7" id="KW-0067">ATP-binding</keyword>
<evidence type="ECO:0000256" key="4">
    <source>
        <dbReference type="ARBA" id="ARBA00022679"/>
    </source>
</evidence>
<dbReference type="GO" id="GO:0005524">
    <property type="term" value="F:ATP binding"/>
    <property type="evidence" value="ECO:0007669"/>
    <property type="project" value="UniProtKB-KW"/>
</dbReference>
<reference evidence="12 13" key="1">
    <citation type="submission" date="2019-06" db="EMBL/GenBank/DDBJ databases">
        <authorList>
            <person name="Mardanova A.M."/>
            <person name="Pudova D.S."/>
            <person name="Shagimardanova E.I."/>
            <person name="Gogoleva N.E."/>
            <person name="Lutfullin M.T."/>
            <person name="Hadieva G.F."/>
            <person name="Sharipova M.R."/>
        </authorList>
    </citation>
    <scope>NUCLEOTIDE SEQUENCE [LARGE SCALE GENOMIC DNA]</scope>
    <source>
        <strain evidence="12 13">MG-1</strain>
    </source>
</reference>
<keyword evidence="9" id="KW-0472">Membrane</keyword>
<feature type="domain" description="DUF7134" evidence="11">
    <location>
        <begin position="7"/>
        <end position="116"/>
    </location>
</feature>
<evidence type="ECO:0000256" key="2">
    <source>
        <dbReference type="ARBA" id="ARBA00012438"/>
    </source>
</evidence>
<evidence type="ECO:0000256" key="1">
    <source>
        <dbReference type="ARBA" id="ARBA00000085"/>
    </source>
</evidence>
<dbReference type="Pfam" id="PF07730">
    <property type="entry name" value="HisKA_3"/>
    <property type="match status" value="1"/>
</dbReference>
<evidence type="ECO:0000259" key="10">
    <source>
        <dbReference type="Pfam" id="PF07730"/>
    </source>
</evidence>
<sequence>MSAQGHRRVLTDGLVAAGLLTLSIVSAAVLSSHGDAPRSADAFGFGLVVLACAPLAVRRRFPVPVCVVTSLAVAVYLLLGYPYTAIMAAVSIAVYTVCRRVATIPALVASAVVFALLVAHIFVNPAALPGLFGLLPSAAWIAIPATIGISRRLILAARARERAEAARRLREEERLRMAQEVHDVVGHGLAAIQMQADIAIHLAESRPEQGLTALRAISSASRSALAELREALRDSAPSGDESGAPRSPAASLARLDDLCARIRAAGVDLTVVVTGPVRPLSAAADLAAYRIVQEALTNIVKYAPSPQASIALDYDASGLTLKVSSPYDNSPIIEGFGLGGIRRRAAHLGGAVTIRADDDFTVQAFLPDPE</sequence>
<evidence type="ECO:0000256" key="3">
    <source>
        <dbReference type="ARBA" id="ARBA00022553"/>
    </source>
</evidence>
<dbReference type="GO" id="GO:0046983">
    <property type="term" value="F:protein dimerization activity"/>
    <property type="evidence" value="ECO:0007669"/>
    <property type="project" value="InterPro"/>
</dbReference>
<dbReference type="InterPro" id="IPR055558">
    <property type="entry name" value="DUF7134"/>
</dbReference>
<feature type="transmembrane region" description="Helical" evidence="9">
    <location>
        <begin position="73"/>
        <end position="97"/>
    </location>
</feature>
<dbReference type="PANTHER" id="PTHR24421:SF10">
    <property type="entry name" value="NITRATE_NITRITE SENSOR PROTEIN NARQ"/>
    <property type="match status" value="1"/>
</dbReference>
<evidence type="ECO:0000256" key="8">
    <source>
        <dbReference type="ARBA" id="ARBA00023012"/>
    </source>
</evidence>
<dbReference type="CDD" id="cd16917">
    <property type="entry name" value="HATPase_UhpB-NarQ-NarX-like"/>
    <property type="match status" value="1"/>
</dbReference>
<dbReference type="EC" id="2.7.13.3" evidence="2"/>
<dbReference type="GO" id="GO:0000155">
    <property type="term" value="F:phosphorelay sensor kinase activity"/>
    <property type="evidence" value="ECO:0007669"/>
    <property type="project" value="InterPro"/>
</dbReference>
<feature type="domain" description="Signal transduction histidine kinase subgroup 3 dimerisation and phosphoacceptor" evidence="10">
    <location>
        <begin position="173"/>
        <end position="238"/>
    </location>
</feature>
<protein>
    <recommendedName>
        <fullName evidence="2">histidine kinase</fullName>
        <ecNumber evidence="2">2.7.13.3</ecNumber>
    </recommendedName>
</protein>